<dbReference type="Proteomes" id="UP000617555">
    <property type="component" value="Unassembled WGS sequence"/>
</dbReference>
<dbReference type="InterPro" id="IPR000014">
    <property type="entry name" value="PAS"/>
</dbReference>
<dbReference type="InterPro" id="IPR029787">
    <property type="entry name" value="Nucleotide_cyclase"/>
</dbReference>
<dbReference type="InterPro" id="IPR052155">
    <property type="entry name" value="Biofilm_reg_signaling"/>
</dbReference>
<dbReference type="InterPro" id="IPR035919">
    <property type="entry name" value="EAL_sf"/>
</dbReference>
<evidence type="ECO:0000313" key="5">
    <source>
        <dbReference type="Proteomes" id="UP000617555"/>
    </source>
</evidence>
<dbReference type="Pfam" id="PF00563">
    <property type="entry name" value="EAL"/>
    <property type="match status" value="1"/>
</dbReference>
<dbReference type="SMART" id="SM00052">
    <property type="entry name" value="EAL"/>
    <property type="match status" value="1"/>
</dbReference>
<evidence type="ECO:0000313" key="4">
    <source>
        <dbReference type="EMBL" id="GGB73587.1"/>
    </source>
</evidence>
<dbReference type="EMBL" id="BMII01000041">
    <property type="protein sequence ID" value="GGB73587.1"/>
    <property type="molecule type" value="Genomic_DNA"/>
</dbReference>
<evidence type="ECO:0008006" key="6">
    <source>
        <dbReference type="Google" id="ProtNLM"/>
    </source>
</evidence>
<reference evidence="5" key="1">
    <citation type="journal article" date="2019" name="Int. J. Syst. Evol. Microbiol.">
        <title>The Global Catalogue of Microorganisms (GCM) 10K type strain sequencing project: providing services to taxonomists for standard genome sequencing and annotation.</title>
        <authorList>
            <consortium name="The Broad Institute Genomics Platform"/>
            <consortium name="The Broad Institute Genome Sequencing Center for Infectious Disease"/>
            <person name="Wu L."/>
            <person name="Ma J."/>
        </authorList>
    </citation>
    <scope>NUCLEOTIDE SEQUENCE [LARGE SCALE GENOMIC DNA]</scope>
    <source>
        <strain evidence="5">CGMCC 1.15339</strain>
    </source>
</reference>
<organism evidence="4 5">
    <name type="scientific">Shewanella inventionis</name>
    <dbReference type="NCBI Taxonomy" id="1738770"/>
    <lineage>
        <taxon>Bacteria</taxon>
        <taxon>Pseudomonadati</taxon>
        <taxon>Pseudomonadota</taxon>
        <taxon>Gammaproteobacteria</taxon>
        <taxon>Alteromonadales</taxon>
        <taxon>Shewanellaceae</taxon>
        <taxon>Shewanella</taxon>
    </lineage>
</organism>
<dbReference type="SMART" id="SM00091">
    <property type="entry name" value="PAS"/>
    <property type="match status" value="1"/>
</dbReference>
<accession>A0ABQ1JR92</accession>
<evidence type="ECO:0000259" key="3">
    <source>
        <dbReference type="PROSITE" id="PS50887"/>
    </source>
</evidence>
<feature type="domain" description="GGDEF" evidence="3">
    <location>
        <begin position="310"/>
        <end position="443"/>
    </location>
</feature>
<dbReference type="SMART" id="SM00086">
    <property type="entry name" value="PAC"/>
    <property type="match status" value="2"/>
</dbReference>
<dbReference type="InterPro" id="IPR035965">
    <property type="entry name" value="PAS-like_dom_sf"/>
</dbReference>
<dbReference type="InterPro" id="IPR000160">
    <property type="entry name" value="GGDEF_dom"/>
</dbReference>
<dbReference type="SUPFAM" id="SSF55073">
    <property type="entry name" value="Nucleotide cyclase"/>
    <property type="match status" value="1"/>
</dbReference>
<dbReference type="Gene3D" id="3.20.20.450">
    <property type="entry name" value="EAL domain"/>
    <property type="match status" value="1"/>
</dbReference>
<dbReference type="PROSITE" id="PS50113">
    <property type="entry name" value="PAC"/>
    <property type="match status" value="2"/>
</dbReference>
<dbReference type="CDD" id="cd01948">
    <property type="entry name" value="EAL"/>
    <property type="match status" value="1"/>
</dbReference>
<dbReference type="Pfam" id="PF08447">
    <property type="entry name" value="PAS_3"/>
    <property type="match status" value="2"/>
</dbReference>
<comment type="caution">
    <text evidence="4">The sequence shown here is derived from an EMBL/GenBank/DDBJ whole genome shotgun (WGS) entry which is preliminary data.</text>
</comment>
<dbReference type="NCBIfam" id="TIGR00229">
    <property type="entry name" value="sensory_box"/>
    <property type="match status" value="1"/>
</dbReference>
<dbReference type="Pfam" id="PF00990">
    <property type="entry name" value="GGDEF"/>
    <property type="match status" value="1"/>
</dbReference>
<dbReference type="SMART" id="SM00267">
    <property type="entry name" value="GGDEF"/>
    <property type="match status" value="1"/>
</dbReference>
<dbReference type="InterPro" id="IPR001633">
    <property type="entry name" value="EAL_dom"/>
</dbReference>
<dbReference type="NCBIfam" id="TIGR00254">
    <property type="entry name" value="GGDEF"/>
    <property type="match status" value="1"/>
</dbReference>
<dbReference type="SUPFAM" id="SSF141868">
    <property type="entry name" value="EAL domain-like"/>
    <property type="match status" value="1"/>
</dbReference>
<protein>
    <recommendedName>
        <fullName evidence="6">EAL domain-containing protein</fullName>
    </recommendedName>
</protein>
<dbReference type="RefSeq" id="WP_188740830.1">
    <property type="nucleotide sequence ID" value="NZ_BMII01000041.1"/>
</dbReference>
<keyword evidence="5" id="KW-1185">Reference proteome</keyword>
<gene>
    <name evidence="4" type="ORF">GCM10011607_37540</name>
</gene>
<dbReference type="PROSITE" id="PS50887">
    <property type="entry name" value="GGDEF"/>
    <property type="match status" value="1"/>
</dbReference>
<feature type="domain" description="PAC" evidence="1">
    <location>
        <begin position="84"/>
        <end position="137"/>
    </location>
</feature>
<sequence>MHENKISTEVKELVLDATKVGVWDWSVEKNGLVCNERWAEIIGYSLSELMPIDYQTWIDVLHPDDLPKAIRNFDYHCQGQSDLCELEVRLKHKNGHYVWILSTGKAISWDADGKPTRMIGIHQEIDFRKRQEELLATTTELLKESQRIGKLGGWLFNLNNGELIWTDETYRIYETAPQEFTPTIELVVSYLHSDSKKIFQDAFDAAIKLGKEYDLELETYTTKGQLIDVRTTCNITYSDGVIIKISGIFQDISDEKNNQRKLEKSNQVLKEVNEKLKYAANYDQLTHLPNRNLLADRMQQALIKAQRYNKNIAIAFLDLDGFKEVNDAYGHDIGDEFLCFVANRFKTVIREHDTLARFGGDEFVLILDDLDSHQQARDILQRILSSIAENFVIKNKLLSVTVSIGVTFYPEDDSYADILIRHADQAMYRAKEQGKNCIHEFDFENDVAIKQQYRELEYISKGFNNKEFVLYYQPKINMKTNEIIGLEALIRWQHPTEGLLPPFRFLPYIEGSSMEIELGKWVIDQAIKQLNEWRSIGITIPISVNVSPLQLQHEDFIKQLNEVLFLNNNFQAGQLEFEILESSIIKDTQHIADVINQCKQYGICFSLDDFGTGYSSLSYLRKLMTDAVKIDKSFVIDMLEDMDDQAIVKSIIELSKTFGRSVIAEGVETKEHGEQLLKMGCYKAQGFGIARPMTACAVPAWIQLWNSSPPWICARI</sequence>
<dbReference type="PANTHER" id="PTHR44757">
    <property type="entry name" value="DIGUANYLATE CYCLASE DGCP"/>
    <property type="match status" value="1"/>
</dbReference>
<dbReference type="PANTHER" id="PTHR44757:SF2">
    <property type="entry name" value="BIOFILM ARCHITECTURE MAINTENANCE PROTEIN MBAA"/>
    <property type="match status" value="1"/>
</dbReference>
<evidence type="ECO:0000259" key="1">
    <source>
        <dbReference type="PROSITE" id="PS50113"/>
    </source>
</evidence>
<proteinExistence type="predicted"/>
<name>A0ABQ1JR92_9GAMM</name>
<dbReference type="Gene3D" id="3.30.450.20">
    <property type="entry name" value="PAS domain"/>
    <property type="match status" value="2"/>
</dbReference>
<dbReference type="Gene3D" id="3.30.70.270">
    <property type="match status" value="1"/>
</dbReference>
<evidence type="ECO:0000259" key="2">
    <source>
        <dbReference type="PROSITE" id="PS50883"/>
    </source>
</evidence>
<dbReference type="CDD" id="cd00130">
    <property type="entry name" value="PAS"/>
    <property type="match status" value="1"/>
</dbReference>
<dbReference type="SUPFAM" id="SSF55785">
    <property type="entry name" value="PYP-like sensor domain (PAS domain)"/>
    <property type="match status" value="2"/>
</dbReference>
<feature type="domain" description="EAL" evidence="2">
    <location>
        <begin position="452"/>
        <end position="706"/>
    </location>
</feature>
<dbReference type="InterPro" id="IPR013655">
    <property type="entry name" value="PAS_fold_3"/>
</dbReference>
<dbReference type="InterPro" id="IPR001610">
    <property type="entry name" value="PAC"/>
</dbReference>
<feature type="domain" description="PAC" evidence="1">
    <location>
        <begin position="213"/>
        <end position="264"/>
    </location>
</feature>
<dbReference type="CDD" id="cd01949">
    <property type="entry name" value="GGDEF"/>
    <property type="match status" value="1"/>
</dbReference>
<dbReference type="PROSITE" id="PS50883">
    <property type="entry name" value="EAL"/>
    <property type="match status" value="1"/>
</dbReference>
<dbReference type="InterPro" id="IPR000700">
    <property type="entry name" value="PAS-assoc_C"/>
</dbReference>
<dbReference type="InterPro" id="IPR043128">
    <property type="entry name" value="Rev_trsase/Diguanyl_cyclase"/>
</dbReference>